<dbReference type="InterPro" id="IPR017808">
    <property type="entry name" value="EgtC"/>
</dbReference>
<dbReference type="SUPFAM" id="SSF56235">
    <property type="entry name" value="N-terminal nucleophile aminohydrolases (Ntn hydrolases)"/>
    <property type="match status" value="1"/>
</dbReference>
<evidence type="ECO:0000313" key="3">
    <source>
        <dbReference type="EMBL" id="MES1927879.1"/>
    </source>
</evidence>
<protein>
    <recommendedName>
        <fullName evidence="2">Glutamine amidotransferase type-2 domain-containing protein</fullName>
    </recommendedName>
</protein>
<reference evidence="3 4" key="1">
    <citation type="submission" date="2013-03" db="EMBL/GenBank/DDBJ databases">
        <title>Salinisphaera dokdonensis CL-ES53 Genome Sequencing.</title>
        <authorList>
            <person name="Li C."/>
            <person name="Lai Q."/>
            <person name="Shao Z."/>
        </authorList>
    </citation>
    <scope>NUCLEOTIDE SEQUENCE [LARGE SCALE GENOMIC DNA]</scope>
    <source>
        <strain evidence="3 4">CL-ES53</strain>
    </source>
</reference>
<sequence length="254" mass="27836">MCRIAGFIGPSLTLGELVCDPPHGLAHQSWAAQEMVSATVNADGWGAAWLDDQRRPAVYRQILPIWADVNLEALARSLRSGVWLANVRSATAGLGTDYANTQPFHDDDLLFTHNGFIDRFAHTLRARVRAALDPEIEISINGNTDSEYLFALIRQQRGTLAERVRAALALVREWLAETTDVRALLNVIVSDGHQVVATRDALHGDAPSLYYHANWHGGVAIGSEAFDNQNGWQRVESGELLVVKAGAAPVREKL</sequence>
<proteinExistence type="predicted"/>
<dbReference type="CDD" id="cd01908">
    <property type="entry name" value="YafJ"/>
    <property type="match status" value="1"/>
</dbReference>
<dbReference type="Gene3D" id="3.60.20.10">
    <property type="entry name" value="Glutamine Phosphoribosylpyrophosphate, subunit 1, domain 1"/>
    <property type="match status" value="1"/>
</dbReference>
<dbReference type="Proteomes" id="UP001460888">
    <property type="component" value="Unassembled WGS sequence"/>
</dbReference>
<evidence type="ECO:0000313" key="4">
    <source>
        <dbReference type="Proteomes" id="UP001460888"/>
    </source>
</evidence>
<dbReference type="PROSITE" id="PS51278">
    <property type="entry name" value="GATASE_TYPE_2"/>
    <property type="match status" value="1"/>
</dbReference>
<gene>
    <name evidence="3" type="ORF">SADO_01450</name>
</gene>
<dbReference type="InterPro" id="IPR029055">
    <property type="entry name" value="Ntn_hydrolases_N"/>
</dbReference>
<dbReference type="Pfam" id="PF13230">
    <property type="entry name" value="GATase_4"/>
    <property type="match status" value="1"/>
</dbReference>
<dbReference type="EMBL" id="APND01000001">
    <property type="protein sequence ID" value="MES1927879.1"/>
    <property type="molecule type" value="Genomic_DNA"/>
</dbReference>
<organism evidence="3 4">
    <name type="scientific">Salinisphaera dokdonensis CL-ES53</name>
    <dbReference type="NCBI Taxonomy" id="1304272"/>
    <lineage>
        <taxon>Bacteria</taxon>
        <taxon>Pseudomonadati</taxon>
        <taxon>Pseudomonadota</taxon>
        <taxon>Gammaproteobacteria</taxon>
        <taxon>Salinisphaerales</taxon>
        <taxon>Salinisphaeraceae</taxon>
        <taxon>Salinisphaera</taxon>
    </lineage>
</organism>
<name>A0ABV2AXL8_9GAMM</name>
<evidence type="ECO:0000256" key="1">
    <source>
        <dbReference type="ARBA" id="ARBA00022962"/>
    </source>
</evidence>
<keyword evidence="1" id="KW-0315">Glutamine amidotransferase</keyword>
<dbReference type="NCBIfam" id="TIGR03442">
    <property type="entry name" value="ergothioneine biosynthesis protein EgtC"/>
    <property type="match status" value="1"/>
</dbReference>
<evidence type="ECO:0000259" key="2">
    <source>
        <dbReference type="PROSITE" id="PS51278"/>
    </source>
</evidence>
<comment type="caution">
    <text evidence="3">The sequence shown here is derived from an EMBL/GenBank/DDBJ whole genome shotgun (WGS) entry which is preliminary data.</text>
</comment>
<dbReference type="InterPro" id="IPR052373">
    <property type="entry name" value="Gamma-glu_amide_hydrolase"/>
</dbReference>
<dbReference type="PANTHER" id="PTHR43187">
    <property type="entry name" value="GLUTAMINE AMIDOTRANSFERASE DUG3-RELATED"/>
    <property type="match status" value="1"/>
</dbReference>
<feature type="domain" description="Glutamine amidotransferase type-2" evidence="2">
    <location>
        <begin position="2"/>
        <end position="246"/>
    </location>
</feature>
<accession>A0ABV2AXL8</accession>
<dbReference type="InterPro" id="IPR017932">
    <property type="entry name" value="GATase_2_dom"/>
</dbReference>
<dbReference type="RefSeq" id="WP_353108619.1">
    <property type="nucleotide sequence ID" value="NZ_APND01000001.1"/>
</dbReference>
<keyword evidence="4" id="KW-1185">Reference proteome</keyword>
<dbReference type="InterPro" id="IPR026869">
    <property type="entry name" value="EgtC-like"/>
</dbReference>
<dbReference type="PANTHER" id="PTHR43187:SF1">
    <property type="entry name" value="GLUTAMINE AMIDOTRANSFERASE DUG3-RELATED"/>
    <property type="match status" value="1"/>
</dbReference>